<dbReference type="Pfam" id="PF08990">
    <property type="entry name" value="Docking"/>
    <property type="match status" value="1"/>
</dbReference>
<proteinExistence type="predicted"/>
<keyword evidence="2" id="KW-0808">Transferase</keyword>
<name>A0ABR5HQK0_STRLW</name>
<sequence>MTVPVDKVTTALRASLKETDRLRRENQRLTDAATEPIAIVGMGCRLPGGVHSPEDLWALLREGTEVVTDFPADRGWDLDRVYHPDPHHQGTSYVRTGAFLEGAAEFDAAFFGISPREAVAMDPQQRLLLETSWETFERAGIDPGRLRGSRTGVFIGTNG</sequence>
<comment type="cofactor">
    <cofactor evidence="1">
        <name>pantetheine 4'-phosphate</name>
        <dbReference type="ChEBI" id="CHEBI:47942"/>
    </cofactor>
</comment>
<evidence type="ECO:0000256" key="1">
    <source>
        <dbReference type="ARBA" id="ARBA00001957"/>
    </source>
</evidence>
<dbReference type="PROSITE" id="PS52004">
    <property type="entry name" value="KS3_2"/>
    <property type="match status" value="1"/>
</dbReference>
<keyword evidence="6" id="KW-1185">Reference proteome</keyword>
<evidence type="ECO:0000256" key="2">
    <source>
        <dbReference type="ARBA" id="ARBA00022679"/>
    </source>
</evidence>
<gene>
    <name evidence="5" type="ORF">ACH49_29370</name>
</gene>
<dbReference type="SMART" id="SM00825">
    <property type="entry name" value="PKS_KS"/>
    <property type="match status" value="1"/>
</dbReference>
<feature type="domain" description="Ketosynthase family 3 (KS3)" evidence="4">
    <location>
        <begin position="34"/>
        <end position="159"/>
    </location>
</feature>
<evidence type="ECO:0000256" key="3">
    <source>
        <dbReference type="ARBA" id="ARBA00023268"/>
    </source>
</evidence>
<accession>A0ABR5HQK0</accession>
<dbReference type="PANTHER" id="PTHR43775:SF51">
    <property type="entry name" value="INACTIVE PHENOLPHTHIOCEROL SYNTHESIS POLYKETIDE SYNTHASE TYPE I PKS1-RELATED"/>
    <property type="match status" value="1"/>
</dbReference>
<evidence type="ECO:0000313" key="5">
    <source>
        <dbReference type="EMBL" id="KMS66581.1"/>
    </source>
</evidence>
<reference evidence="5 6" key="1">
    <citation type="submission" date="2015-06" db="EMBL/GenBank/DDBJ databases">
        <title>Draft genome sequence of Streptomyces leeuwenhoekii C58, which produces the novel lasso peptide, chaxapeptin.</title>
        <authorList>
            <person name="Yi Y."/>
            <person name="Hai D."/>
            <person name="Jaspars M."/>
            <person name="Sheng H."/>
            <person name="Rateb M.E."/>
            <person name="Bull A."/>
            <person name="Goodfellow M."/>
            <person name="Asenjo J.A."/>
            <person name="Ebel R."/>
        </authorList>
    </citation>
    <scope>NUCLEOTIDE SEQUENCE [LARGE SCALE GENOMIC DNA]</scope>
    <source>
        <strain evidence="5 6">C58</strain>
    </source>
</reference>
<dbReference type="Proteomes" id="UP000037274">
    <property type="component" value="Unassembled WGS sequence"/>
</dbReference>
<dbReference type="InterPro" id="IPR014030">
    <property type="entry name" value="Ketoacyl_synth_N"/>
</dbReference>
<feature type="non-terminal residue" evidence="5">
    <location>
        <position position="159"/>
    </location>
</feature>
<dbReference type="InterPro" id="IPR016039">
    <property type="entry name" value="Thiolase-like"/>
</dbReference>
<protein>
    <recommendedName>
        <fullName evidence="4">Ketosynthase family 3 (KS3) domain-containing protein</fullName>
    </recommendedName>
</protein>
<keyword evidence="3" id="KW-0511">Multifunctional enzyme</keyword>
<dbReference type="CDD" id="cd00833">
    <property type="entry name" value="PKS"/>
    <property type="match status" value="1"/>
</dbReference>
<dbReference type="SUPFAM" id="SSF53901">
    <property type="entry name" value="Thiolase-like"/>
    <property type="match status" value="1"/>
</dbReference>
<evidence type="ECO:0000313" key="6">
    <source>
        <dbReference type="Proteomes" id="UP000037274"/>
    </source>
</evidence>
<dbReference type="Gene3D" id="3.40.47.10">
    <property type="match status" value="1"/>
</dbReference>
<dbReference type="RefSeq" id="WP_048574513.1">
    <property type="nucleotide sequence ID" value="NZ_LFEH01000242.1"/>
</dbReference>
<evidence type="ECO:0000259" key="4">
    <source>
        <dbReference type="PROSITE" id="PS52004"/>
    </source>
</evidence>
<dbReference type="Pfam" id="PF00109">
    <property type="entry name" value="ketoacyl-synt"/>
    <property type="match status" value="1"/>
</dbReference>
<dbReference type="PANTHER" id="PTHR43775">
    <property type="entry name" value="FATTY ACID SYNTHASE"/>
    <property type="match status" value="1"/>
</dbReference>
<dbReference type="EMBL" id="LFEH01000242">
    <property type="protein sequence ID" value="KMS66581.1"/>
    <property type="molecule type" value="Genomic_DNA"/>
</dbReference>
<dbReference type="InterPro" id="IPR050091">
    <property type="entry name" value="PKS_NRPS_Biosynth_Enz"/>
</dbReference>
<organism evidence="5 6">
    <name type="scientific">Streptomyces leeuwenhoekii</name>
    <dbReference type="NCBI Taxonomy" id="1437453"/>
    <lineage>
        <taxon>Bacteria</taxon>
        <taxon>Bacillati</taxon>
        <taxon>Actinomycetota</taxon>
        <taxon>Actinomycetes</taxon>
        <taxon>Kitasatosporales</taxon>
        <taxon>Streptomycetaceae</taxon>
        <taxon>Streptomyces</taxon>
    </lineage>
</organism>
<comment type="caution">
    <text evidence="5">The sequence shown here is derived from an EMBL/GenBank/DDBJ whole genome shotgun (WGS) entry which is preliminary data.</text>
</comment>
<dbReference type="InterPro" id="IPR020841">
    <property type="entry name" value="PKS_Beta-ketoAc_synthase_dom"/>
</dbReference>
<dbReference type="InterPro" id="IPR015083">
    <property type="entry name" value="NorB/c/GfsB-D-like_docking"/>
</dbReference>